<feature type="region of interest" description="Disordered" evidence="1">
    <location>
        <begin position="572"/>
        <end position="592"/>
    </location>
</feature>
<dbReference type="OMA" id="RCNFDIQ"/>
<proteinExistence type="predicted"/>
<protein>
    <submittedName>
        <fullName evidence="2">Uncharacterized protein</fullName>
    </submittedName>
</protein>
<dbReference type="STRING" id="361077.A0A152A8A9"/>
<dbReference type="OrthoDB" id="18625at2759"/>
<evidence type="ECO:0000313" key="2">
    <source>
        <dbReference type="EMBL" id="KYR02438.1"/>
    </source>
</evidence>
<feature type="region of interest" description="Disordered" evidence="1">
    <location>
        <begin position="1"/>
        <end position="45"/>
    </location>
</feature>
<dbReference type="Gene3D" id="3.40.50.300">
    <property type="entry name" value="P-loop containing nucleotide triphosphate hydrolases"/>
    <property type="match status" value="1"/>
</dbReference>
<reference evidence="2 3" key="1">
    <citation type="submission" date="2015-12" db="EMBL/GenBank/DDBJ databases">
        <title>Dictyostelia acquired genes for synthesis and detection of signals that induce cell-type specialization by lateral gene transfer from prokaryotes.</title>
        <authorList>
            <person name="Gloeckner G."/>
            <person name="Schaap P."/>
        </authorList>
    </citation>
    <scope>NUCLEOTIDE SEQUENCE [LARGE SCALE GENOMIC DNA]</scope>
    <source>
        <strain evidence="2 3">TK</strain>
    </source>
</reference>
<dbReference type="PANTHER" id="PTHR12083:SF9">
    <property type="entry name" value="BIFUNCTIONAL POLYNUCLEOTIDE PHOSPHATASE_KINASE"/>
    <property type="match status" value="1"/>
</dbReference>
<dbReference type="Pfam" id="PF13671">
    <property type="entry name" value="AAA_33"/>
    <property type="match status" value="1"/>
</dbReference>
<feature type="region of interest" description="Disordered" evidence="1">
    <location>
        <begin position="389"/>
        <end position="415"/>
    </location>
</feature>
<name>A0A152A8A9_TIELA</name>
<dbReference type="AlphaFoldDB" id="A0A152A8A9"/>
<dbReference type="GO" id="GO:0006281">
    <property type="term" value="P:DNA repair"/>
    <property type="evidence" value="ECO:0007669"/>
    <property type="project" value="TreeGrafter"/>
</dbReference>
<evidence type="ECO:0000313" key="3">
    <source>
        <dbReference type="Proteomes" id="UP000076078"/>
    </source>
</evidence>
<dbReference type="PANTHER" id="PTHR12083">
    <property type="entry name" value="BIFUNCTIONAL POLYNUCLEOTIDE PHOSPHATASE/KINASE"/>
    <property type="match status" value="1"/>
</dbReference>
<sequence length="592" mass="66258">MADTLNLETLSIKDNNTTPPQQSPPLQSSPSGNGGGKKAAVPSHGLTEDQLKKAATLLKSQVKDINAQVTTDGMNGHQVTVVSNKESDFVIAAIGGVELAEYQLIHAVPKLVKLETNGKTVNKGLEDLKFKKYYLSQKWNGMNIQIFKYKDQHGQTWISAKPRATAFVQNDQKGCIIDNVKQVLSAKPELISQLKDDKSDIQSVVFELCGSKVPHIVKYDFELDLKPVFTIRSNTGEITPVVAEGTDIVTSDSEIPISTLLKDMEAIKVELYSKNKEFRKVNGLRENMFWFNHFAEEGRVLYILNDQGTLLQPKLIYSVKPQDTEKAHWEQFDTELQSKILLIVHELQEKGMPVNKDTLAKEMDLDEYSWNRHSADILDLAILPNPNDISTTPTSNANNKKGNNQKSTTDAKPKKQSKILITCGFPASGKSYFSQKLAESPEGWKRINQDDLGTRKKCEDLFKQYLKTGDNIIVDRCNQDILQRRNWLKMARLAGVSDVHLLWFKIDQQICKDRIVVRENHPTIPKGEEGIQIIDKFQNMFTEPSPLEGFASLTIIQSEADSNELIVKYTSSPSSTTTTTVAVNSTDSSSSQ</sequence>
<dbReference type="SUPFAM" id="SSF52540">
    <property type="entry name" value="P-loop containing nucleoside triphosphate hydrolases"/>
    <property type="match status" value="1"/>
</dbReference>
<dbReference type="Proteomes" id="UP000076078">
    <property type="component" value="Unassembled WGS sequence"/>
</dbReference>
<dbReference type="GO" id="GO:0003690">
    <property type="term" value="F:double-stranded DNA binding"/>
    <property type="evidence" value="ECO:0007669"/>
    <property type="project" value="TreeGrafter"/>
</dbReference>
<dbReference type="InterPro" id="IPR027417">
    <property type="entry name" value="P-loop_NTPase"/>
</dbReference>
<comment type="caution">
    <text evidence="2">The sequence shown here is derived from an EMBL/GenBank/DDBJ whole genome shotgun (WGS) entry which is preliminary data.</text>
</comment>
<keyword evidence="3" id="KW-1185">Reference proteome</keyword>
<dbReference type="EMBL" id="LODT01000004">
    <property type="protein sequence ID" value="KYR02438.1"/>
    <property type="molecule type" value="Genomic_DNA"/>
</dbReference>
<accession>A0A152A8A9</accession>
<dbReference type="FunCoup" id="A0A152A8A9">
    <property type="interactions" value="5"/>
</dbReference>
<evidence type="ECO:0000256" key="1">
    <source>
        <dbReference type="SAM" id="MobiDB-lite"/>
    </source>
</evidence>
<gene>
    <name evidence="2" type="ORF">DLAC_01278</name>
</gene>
<feature type="compositionally biased region" description="Polar residues" evidence="1">
    <location>
        <begin position="389"/>
        <end position="410"/>
    </location>
</feature>
<dbReference type="InParanoid" id="A0A152A8A9"/>
<dbReference type="GO" id="GO:0046403">
    <property type="term" value="F:polynucleotide 3'-phosphatase activity"/>
    <property type="evidence" value="ECO:0007669"/>
    <property type="project" value="TreeGrafter"/>
</dbReference>
<dbReference type="GO" id="GO:0046404">
    <property type="term" value="F:ATP-dependent polydeoxyribonucleotide 5'-hydroxyl-kinase activity"/>
    <property type="evidence" value="ECO:0007669"/>
    <property type="project" value="TreeGrafter"/>
</dbReference>
<organism evidence="2 3">
    <name type="scientific">Tieghemostelium lacteum</name>
    <name type="common">Slime mold</name>
    <name type="synonym">Dictyostelium lacteum</name>
    <dbReference type="NCBI Taxonomy" id="361077"/>
    <lineage>
        <taxon>Eukaryota</taxon>
        <taxon>Amoebozoa</taxon>
        <taxon>Evosea</taxon>
        <taxon>Eumycetozoa</taxon>
        <taxon>Dictyostelia</taxon>
        <taxon>Dictyosteliales</taxon>
        <taxon>Raperosteliaceae</taxon>
        <taxon>Tieghemostelium</taxon>
    </lineage>
</organism>
<feature type="compositionally biased region" description="Polar residues" evidence="1">
    <location>
        <begin position="1"/>
        <end position="18"/>
    </location>
</feature>